<dbReference type="InterPro" id="IPR038885">
    <property type="entry name" value="PLB1"/>
</dbReference>
<dbReference type="GO" id="GO:0004622">
    <property type="term" value="F:phosphatidylcholine lysophospholipase activity"/>
    <property type="evidence" value="ECO:0007669"/>
    <property type="project" value="TreeGrafter"/>
</dbReference>
<evidence type="ECO:0000313" key="3">
    <source>
        <dbReference type="Proteomes" id="UP000694546"/>
    </source>
</evidence>
<dbReference type="Proteomes" id="UP000694546">
    <property type="component" value="Chromosome 21"/>
</dbReference>
<sequence length="195" mass="21749">SDVLKKCTLVTSPLGRILCPCSGRYDTHSNFTVIIQPFIRDIDLPLQPVRSIPDRFFSVDCFHISERAHAEMAIALWNNMLEPVGQKQEYNNFTYDPTKVHCPSKDHPFLFTKLNSLPSSPLPPTTGVPVNTQTTITPDPADPLTQCAPPLPVWVPVVVAFASLLIGVVISRLFFSFQQSSKKNNNNVEMERTGL</sequence>
<evidence type="ECO:0000313" key="2">
    <source>
        <dbReference type="Ensembl" id="ENSGMOP00000035882.1"/>
    </source>
</evidence>
<dbReference type="GO" id="GO:0004623">
    <property type="term" value="F:phospholipase A2 activity"/>
    <property type="evidence" value="ECO:0007669"/>
    <property type="project" value="TreeGrafter"/>
</dbReference>
<accession>A0A8C5AUW0</accession>
<keyword evidence="1" id="KW-1133">Transmembrane helix</keyword>
<dbReference type="GO" id="GO:0006644">
    <property type="term" value="P:phospholipid metabolic process"/>
    <property type="evidence" value="ECO:0007669"/>
    <property type="project" value="TreeGrafter"/>
</dbReference>
<organism evidence="2 3">
    <name type="scientific">Gadus morhua</name>
    <name type="common">Atlantic cod</name>
    <dbReference type="NCBI Taxonomy" id="8049"/>
    <lineage>
        <taxon>Eukaryota</taxon>
        <taxon>Metazoa</taxon>
        <taxon>Chordata</taxon>
        <taxon>Craniata</taxon>
        <taxon>Vertebrata</taxon>
        <taxon>Euteleostomi</taxon>
        <taxon>Actinopterygii</taxon>
        <taxon>Neopterygii</taxon>
        <taxon>Teleostei</taxon>
        <taxon>Neoteleostei</taxon>
        <taxon>Acanthomorphata</taxon>
        <taxon>Zeiogadaria</taxon>
        <taxon>Gadariae</taxon>
        <taxon>Gadiformes</taxon>
        <taxon>Gadoidei</taxon>
        <taxon>Gadidae</taxon>
        <taxon>Gadus</taxon>
    </lineage>
</organism>
<evidence type="ECO:0008006" key="4">
    <source>
        <dbReference type="Google" id="ProtNLM"/>
    </source>
</evidence>
<name>A0A8C5AUW0_GADMO</name>
<keyword evidence="3" id="KW-1185">Reference proteome</keyword>
<keyword evidence="1" id="KW-0812">Transmembrane</keyword>
<dbReference type="PANTHER" id="PTHR21325">
    <property type="entry name" value="PHOSPHOLIPASE B, PLB1"/>
    <property type="match status" value="1"/>
</dbReference>
<dbReference type="PANTHER" id="PTHR21325:SF52">
    <property type="entry name" value="PHOSPHOLIPASE B1, MEMBRANE-ASSOCIATED"/>
    <property type="match status" value="1"/>
</dbReference>
<dbReference type="GeneTree" id="ENSGT00530000063883"/>
<reference evidence="2" key="2">
    <citation type="submission" date="2025-09" db="UniProtKB">
        <authorList>
            <consortium name="Ensembl"/>
        </authorList>
    </citation>
    <scope>IDENTIFICATION</scope>
</reference>
<reference evidence="2" key="1">
    <citation type="submission" date="2025-08" db="UniProtKB">
        <authorList>
            <consortium name="Ensembl"/>
        </authorList>
    </citation>
    <scope>IDENTIFICATION</scope>
</reference>
<dbReference type="AlphaFoldDB" id="A0A8C5AUW0"/>
<dbReference type="Ensembl" id="ENSGMOT00000041153.1">
    <property type="protein sequence ID" value="ENSGMOP00000035882.1"/>
    <property type="gene ID" value="ENSGMOG00000028646.1"/>
</dbReference>
<proteinExistence type="predicted"/>
<evidence type="ECO:0000256" key="1">
    <source>
        <dbReference type="SAM" id="Phobius"/>
    </source>
</evidence>
<protein>
    <recommendedName>
        <fullName evidence="4">Phospholipase B1, membrane-associated</fullName>
    </recommendedName>
</protein>
<dbReference type="GO" id="GO:0050253">
    <property type="term" value="F:retinyl-palmitate esterase activity"/>
    <property type="evidence" value="ECO:0007669"/>
    <property type="project" value="TreeGrafter"/>
</dbReference>
<dbReference type="OMA" id="INHEYQV"/>
<dbReference type="GO" id="GO:0031526">
    <property type="term" value="C:brush border membrane"/>
    <property type="evidence" value="ECO:0007669"/>
    <property type="project" value="TreeGrafter"/>
</dbReference>
<feature type="transmembrane region" description="Helical" evidence="1">
    <location>
        <begin position="153"/>
        <end position="175"/>
    </location>
</feature>
<keyword evidence="1" id="KW-0472">Membrane</keyword>